<sequence>MTSNTVVLKVISFLESQGSIIFFFIKYKNGRSNDGILF</sequence>
<evidence type="ECO:0000313" key="2">
    <source>
        <dbReference type="Proteomes" id="UP000243706"/>
    </source>
</evidence>
<dbReference type="Proteomes" id="UP000243706">
    <property type="component" value="Chromosome 1"/>
</dbReference>
<protein>
    <submittedName>
        <fullName evidence="1">Uncharacterized protein</fullName>
    </submittedName>
</protein>
<dbReference type="AlphaFoldDB" id="A0A240C3M2"/>
<dbReference type="EMBL" id="LT906464">
    <property type="protein sequence ID" value="SNW02617.1"/>
    <property type="molecule type" value="Genomic_DNA"/>
</dbReference>
<reference evidence="1 2" key="1">
    <citation type="submission" date="2017-06" db="EMBL/GenBank/DDBJ databases">
        <authorList>
            <consortium name="Pathogen Informatics"/>
        </authorList>
    </citation>
    <scope>NUCLEOTIDE SEQUENCE [LARGE SCALE GENOMIC DNA]</scope>
    <source>
        <strain evidence="1 2">NCTC13833</strain>
    </source>
</reference>
<proteinExistence type="predicted"/>
<accession>A0A240C3M2</accession>
<organism evidence="1 2">
    <name type="scientific">Staphylococcus muscae</name>
    <dbReference type="NCBI Taxonomy" id="1294"/>
    <lineage>
        <taxon>Bacteria</taxon>
        <taxon>Bacillati</taxon>
        <taxon>Bacillota</taxon>
        <taxon>Bacilli</taxon>
        <taxon>Bacillales</taxon>
        <taxon>Staphylococcaceae</taxon>
        <taxon>Staphylococcus</taxon>
    </lineage>
</organism>
<name>A0A240C3M2_9STAP</name>
<gene>
    <name evidence="1" type="ORF">SAMEA4412661_01169</name>
</gene>
<evidence type="ECO:0000313" key="1">
    <source>
        <dbReference type="EMBL" id="SNW02617.1"/>
    </source>
</evidence>